<comment type="caution">
    <text evidence="1">The sequence shown here is derived from an EMBL/GenBank/DDBJ whole genome shotgun (WGS) entry which is preliminary data.</text>
</comment>
<dbReference type="InterPro" id="IPR032675">
    <property type="entry name" value="LRR_dom_sf"/>
</dbReference>
<proteinExistence type="predicted"/>
<evidence type="ECO:0000313" key="2">
    <source>
        <dbReference type="Proteomes" id="UP001498398"/>
    </source>
</evidence>
<evidence type="ECO:0000313" key="1">
    <source>
        <dbReference type="EMBL" id="KAK7460517.1"/>
    </source>
</evidence>
<protein>
    <recommendedName>
        <fullName evidence="3">F-box domain-containing protein</fullName>
    </recommendedName>
</protein>
<dbReference type="Proteomes" id="UP001498398">
    <property type="component" value="Unassembled WGS sequence"/>
</dbReference>
<evidence type="ECO:0008006" key="3">
    <source>
        <dbReference type="Google" id="ProtNLM"/>
    </source>
</evidence>
<organism evidence="1 2">
    <name type="scientific">Marasmiellus scandens</name>
    <dbReference type="NCBI Taxonomy" id="2682957"/>
    <lineage>
        <taxon>Eukaryota</taxon>
        <taxon>Fungi</taxon>
        <taxon>Dikarya</taxon>
        <taxon>Basidiomycota</taxon>
        <taxon>Agaricomycotina</taxon>
        <taxon>Agaricomycetes</taxon>
        <taxon>Agaricomycetidae</taxon>
        <taxon>Agaricales</taxon>
        <taxon>Marasmiineae</taxon>
        <taxon>Omphalotaceae</taxon>
        <taxon>Marasmiellus</taxon>
    </lineage>
</organism>
<dbReference type="Gene3D" id="1.20.1280.50">
    <property type="match status" value="1"/>
</dbReference>
<reference evidence="1 2" key="1">
    <citation type="submission" date="2024-01" db="EMBL/GenBank/DDBJ databases">
        <title>A draft genome for the cacao thread blight pathogen Marasmiellus scandens.</title>
        <authorList>
            <person name="Baruah I.K."/>
            <person name="Leung J."/>
            <person name="Bukari Y."/>
            <person name="Amoako-Attah I."/>
            <person name="Meinhardt L.W."/>
            <person name="Bailey B.A."/>
            <person name="Cohen S.P."/>
        </authorList>
    </citation>
    <scope>NUCLEOTIDE SEQUENCE [LARGE SCALE GENOMIC DNA]</scope>
    <source>
        <strain evidence="1 2">GH-19</strain>
    </source>
</reference>
<keyword evidence="2" id="KW-1185">Reference proteome</keyword>
<sequence>MGDVKDYLSGKRIKGTVQLSSKVSALLLDRLKREKKRASALKKDSTASTAQIECKSLIANILNLLSPIRRLPPEVLSEIFAHYIRDRKAWPEFRHRSTVVRKKQRFYDDLPPALFLSQVCISWRETIFAMPSLWSELSFSIHKGFPPTQAVAAWLSRSGTLPLNIIIRDFRRRRYGSYSFLADNLIPFCSRWYTLELSISFSYLTPLLRAGPLSLPLLERVDLFPGCLSSHDRLPALETAPRLKYFNVTSVAHSGIQLDIALPCAGITHLALEGIPQGPPEVYPFIQDLTSLQSLTLQLSDPPRDWKSTQTFEFPNLRLLDIEFIGRLGSPQFLDALNLPALKELSMKHHYNLGEMRARFNPEDEEFLSYGMYPFERLFARTNPSSSLVNLYERSGFELKSLVLDGITSLKAPGLLKFLKVTPTLESLTLDRCYLDVEILCEAMEVQEHNTDSVLLVPNMTKLRFVQDCQFEEAMKDLAGMVEESFIVDHDRYTYTISRMIESRWDPAAFHRFYCGCEQGNPEEWFDSWPVKRLIGGLEVSRDVLNPEKRDAKYLPKLCGEDEVEKLKKFEEQGMPLVLL</sequence>
<dbReference type="SUPFAM" id="SSF52047">
    <property type="entry name" value="RNI-like"/>
    <property type="match status" value="1"/>
</dbReference>
<accession>A0ABR1JI61</accession>
<name>A0ABR1JI61_9AGAR</name>
<dbReference type="EMBL" id="JBANRG010000015">
    <property type="protein sequence ID" value="KAK7460517.1"/>
    <property type="molecule type" value="Genomic_DNA"/>
</dbReference>
<gene>
    <name evidence="1" type="ORF">VKT23_009237</name>
</gene>
<dbReference type="Gene3D" id="3.80.10.10">
    <property type="entry name" value="Ribonuclease Inhibitor"/>
    <property type="match status" value="1"/>
</dbReference>